<feature type="compositionally biased region" description="Basic and acidic residues" evidence="1">
    <location>
        <begin position="78"/>
        <end position="93"/>
    </location>
</feature>
<feature type="region of interest" description="Disordered" evidence="1">
    <location>
        <begin position="69"/>
        <end position="100"/>
    </location>
</feature>
<accession>A0A2M4C8T9</accession>
<dbReference type="AlphaFoldDB" id="A0A2M4C8T9"/>
<dbReference type="EMBL" id="GGFJ01012583">
    <property type="protein sequence ID" value="MBW61724.1"/>
    <property type="molecule type" value="Transcribed_RNA"/>
</dbReference>
<organism evidence="2">
    <name type="scientific">Anopheles marajoara</name>
    <dbReference type="NCBI Taxonomy" id="58244"/>
    <lineage>
        <taxon>Eukaryota</taxon>
        <taxon>Metazoa</taxon>
        <taxon>Ecdysozoa</taxon>
        <taxon>Arthropoda</taxon>
        <taxon>Hexapoda</taxon>
        <taxon>Insecta</taxon>
        <taxon>Pterygota</taxon>
        <taxon>Neoptera</taxon>
        <taxon>Endopterygota</taxon>
        <taxon>Diptera</taxon>
        <taxon>Nematocera</taxon>
        <taxon>Culicoidea</taxon>
        <taxon>Culicidae</taxon>
        <taxon>Anophelinae</taxon>
        <taxon>Anopheles</taxon>
    </lineage>
</organism>
<sequence length="100" mass="10956">MRLLIASHLLGTPFSPFASCTISSCPSLALGRNGARAPITSRDRIANGLIANEKRHKLELLYDQNSPRRNTLYTGTAERPESDRFKSETKRDPAVCAANA</sequence>
<name>A0A2M4C8T9_9DIPT</name>
<proteinExistence type="predicted"/>
<reference evidence="2" key="1">
    <citation type="submission" date="2018-01" db="EMBL/GenBank/DDBJ databases">
        <title>An insight into the sialome of Amazonian anophelines.</title>
        <authorList>
            <person name="Ribeiro J.M."/>
            <person name="Scarpassa V."/>
            <person name="Calvo E."/>
        </authorList>
    </citation>
    <scope>NUCLEOTIDE SEQUENCE</scope>
    <source>
        <tissue evidence="2">Salivary glands</tissue>
    </source>
</reference>
<dbReference type="PROSITE" id="PS51257">
    <property type="entry name" value="PROKAR_LIPOPROTEIN"/>
    <property type="match status" value="1"/>
</dbReference>
<evidence type="ECO:0000256" key="1">
    <source>
        <dbReference type="SAM" id="MobiDB-lite"/>
    </source>
</evidence>
<evidence type="ECO:0000313" key="2">
    <source>
        <dbReference type="EMBL" id="MBW61724.1"/>
    </source>
</evidence>
<protein>
    <submittedName>
        <fullName evidence="2">Putative secreted protein</fullName>
    </submittedName>
</protein>